<proteinExistence type="predicted"/>
<reference evidence="2" key="2">
    <citation type="submission" date="2019-11" db="EMBL/GenBank/DDBJ databases">
        <authorList>
            <person name="January G."/>
            <person name="Bunk B."/>
        </authorList>
    </citation>
    <scope>NUCLEOTIDE SEQUENCE</scope>
    <source>
        <strain evidence="2">3.6</strain>
    </source>
</reference>
<dbReference type="OrthoDB" id="95460at2"/>
<dbReference type="Pfam" id="PF00359">
    <property type="entry name" value="PTS_EIIA_2"/>
    <property type="match status" value="1"/>
</dbReference>
<reference evidence="2 5" key="3">
    <citation type="journal article" date="2020" name="J. Nat. Prod.">
        <title>Genomics-Metabolomics Profiling Disclosed Marine Vibrio spartinae 3.6 as a Producer of a New Branched Side Chain Prodigiosin.</title>
        <authorList>
            <person name="Vitale G.A."/>
            <person name="Sciarretta M."/>
            <person name="Palma Esposito F."/>
            <person name="January G.G."/>
            <person name="Giaccio M."/>
            <person name="Bunk B."/>
            <person name="Sproer C."/>
            <person name="Bajerski F."/>
            <person name="Power D."/>
            <person name="Festa C."/>
            <person name="Monti M.C."/>
            <person name="D'Auria M.V."/>
            <person name="de Pascale D."/>
        </authorList>
    </citation>
    <scope>NUCLEOTIDE SEQUENCE [LARGE SCALE GENOMIC DNA]</scope>
    <source>
        <strain evidence="2 5">3.6</strain>
    </source>
</reference>
<dbReference type="Proteomes" id="UP000184774">
    <property type="component" value="Unassembled WGS sequence"/>
</dbReference>
<keyword evidence="5" id="KW-1185">Reference proteome</keyword>
<dbReference type="SUPFAM" id="SSF55804">
    <property type="entry name" value="Phoshotransferase/anion transport protein"/>
    <property type="match status" value="1"/>
</dbReference>
<dbReference type="EMBL" id="FSSB01000007">
    <property type="protein sequence ID" value="SIO93309.1"/>
    <property type="molecule type" value="Genomic_DNA"/>
</dbReference>
<name>A0A1N6M1J9_9VIBR</name>
<dbReference type="PANTHER" id="PTHR47738">
    <property type="entry name" value="PTS SYSTEM FRUCTOSE-LIKE EIIA COMPONENT-RELATED"/>
    <property type="match status" value="1"/>
</dbReference>
<dbReference type="Gene3D" id="3.40.930.10">
    <property type="entry name" value="Mannitol-specific EII, Chain A"/>
    <property type="match status" value="1"/>
</dbReference>
<protein>
    <submittedName>
        <fullName evidence="3">Heat-responsive suppressor HrsA</fullName>
    </submittedName>
    <submittedName>
        <fullName evidence="2">PTS system EIIABC component</fullName>
    </submittedName>
</protein>
<evidence type="ECO:0000259" key="1">
    <source>
        <dbReference type="PROSITE" id="PS51094"/>
    </source>
</evidence>
<dbReference type="Proteomes" id="UP000515264">
    <property type="component" value="Chromosome 1"/>
</dbReference>
<evidence type="ECO:0000313" key="2">
    <source>
        <dbReference type="EMBL" id="QMV15441.1"/>
    </source>
</evidence>
<organism evidence="3 4">
    <name type="scientific">Vibrio spartinae</name>
    <dbReference type="NCBI Taxonomy" id="1918945"/>
    <lineage>
        <taxon>Bacteria</taxon>
        <taxon>Pseudomonadati</taxon>
        <taxon>Pseudomonadota</taxon>
        <taxon>Gammaproteobacteria</taxon>
        <taxon>Vibrionales</taxon>
        <taxon>Vibrionaceae</taxon>
        <taxon>Vibrio</taxon>
    </lineage>
</organism>
<dbReference type="InterPro" id="IPR051541">
    <property type="entry name" value="PTS_SugarTrans_NitroReg"/>
</dbReference>
<dbReference type="RefSeq" id="WP_074371897.1">
    <property type="nucleotide sequence ID" value="NZ_AP024907.1"/>
</dbReference>
<dbReference type="InterPro" id="IPR002178">
    <property type="entry name" value="PTS_EIIA_type-2_dom"/>
</dbReference>
<dbReference type="EMBL" id="CP046268">
    <property type="protein sequence ID" value="QMV15441.1"/>
    <property type="molecule type" value="Genomic_DNA"/>
</dbReference>
<reference evidence="3 4" key="1">
    <citation type="submission" date="2016-12" db="EMBL/GenBank/DDBJ databases">
        <authorList>
            <person name="Song W.-J."/>
            <person name="Kurnit D.M."/>
        </authorList>
    </citation>
    <scope>NUCLEOTIDE SEQUENCE [LARGE SCALE GENOMIC DNA]</scope>
    <source>
        <strain evidence="3 4">CECT 9026</strain>
    </source>
</reference>
<feature type="domain" description="PTS EIIA type-2" evidence="1">
    <location>
        <begin position="16"/>
        <end position="163"/>
    </location>
</feature>
<gene>
    <name evidence="3" type="primary">hrsA_1</name>
    <name evidence="2" type="synonym">hrsA_2</name>
    <name evidence="3" type="ORF">VSP9026_00968</name>
    <name evidence="2" type="ORF">Vspart_02748</name>
</gene>
<evidence type="ECO:0000313" key="5">
    <source>
        <dbReference type="Proteomes" id="UP000515264"/>
    </source>
</evidence>
<dbReference type="AlphaFoldDB" id="A0A1N6M1J9"/>
<evidence type="ECO:0000313" key="3">
    <source>
        <dbReference type="EMBL" id="SIO93309.1"/>
    </source>
</evidence>
<evidence type="ECO:0000313" key="4">
    <source>
        <dbReference type="Proteomes" id="UP000184774"/>
    </source>
</evidence>
<dbReference type="InterPro" id="IPR016152">
    <property type="entry name" value="PTrfase/Anion_transptr"/>
</dbReference>
<dbReference type="PANTHER" id="PTHR47738:SF2">
    <property type="entry name" value="PTS SYSTEM FRUCTOSE-LIKE EIIA COMPONENT"/>
    <property type="match status" value="1"/>
</dbReference>
<sequence>MLSKLFKGLKGGESRPIFDATHVLIDESSKTRDEALQFIARELFNRNYITHQDKFLVDLIAREDTDSTGFKDGIATPHAKSKQVKSAGIWVVRFSNPIQWETMDNSDVQTVIALSIPNKGSEDVMKSLIAISKANMKAEFRDIVKNGENNTVVSEIENVLKEGI</sequence>
<dbReference type="PROSITE" id="PS51094">
    <property type="entry name" value="PTS_EIIA_TYPE_2"/>
    <property type="match status" value="1"/>
</dbReference>
<accession>A0A1N6M1J9</accession>